<protein>
    <submittedName>
        <fullName evidence="1">Uncharacterized protein</fullName>
    </submittedName>
</protein>
<evidence type="ECO:0000313" key="1">
    <source>
        <dbReference type="EMBL" id="CZR52809.1"/>
    </source>
</evidence>
<dbReference type="AlphaFoldDB" id="A0A1L7WJ47"/>
<proteinExistence type="predicted"/>
<sequence>MADIAEANPMVVFYHNTSETLIPRGLVMGDFQPPLTINVDNPEEDEGQRINFRTLVGAGPDENVDFLWEAFGRMTTWIYDGTYAEG</sequence>
<accession>A0A1L7WJ47</accession>
<gene>
    <name evidence="1" type="ORF">PAC_02686</name>
</gene>
<dbReference type="EMBL" id="FJOG01000003">
    <property type="protein sequence ID" value="CZR52809.1"/>
    <property type="molecule type" value="Genomic_DNA"/>
</dbReference>
<reference evidence="1 2" key="1">
    <citation type="submission" date="2016-03" db="EMBL/GenBank/DDBJ databases">
        <authorList>
            <person name="Ploux O."/>
        </authorList>
    </citation>
    <scope>NUCLEOTIDE SEQUENCE [LARGE SCALE GENOMIC DNA]</scope>
    <source>
        <strain evidence="1 2">UAMH 11012</strain>
    </source>
</reference>
<evidence type="ECO:0000313" key="2">
    <source>
        <dbReference type="Proteomes" id="UP000184330"/>
    </source>
</evidence>
<dbReference type="Proteomes" id="UP000184330">
    <property type="component" value="Unassembled WGS sequence"/>
</dbReference>
<organism evidence="1 2">
    <name type="scientific">Phialocephala subalpina</name>
    <dbReference type="NCBI Taxonomy" id="576137"/>
    <lineage>
        <taxon>Eukaryota</taxon>
        <taxon>Fungi</taxon>
        <taxon>Dikarya</taxon>
        <taxon>Ascomycota</taxon>
        <taxon>Pezizomycotina</taxon>
        <taxon>Leotiomycetes</taxon>
        <taxon>Helotiales</taxon>
        <taxon>Mollisiaceae</taxon>
        <taxon>Phialocephala</taxon>
        <taxon>Phialocephala fortinii species complex</taxon>
    </lineage>
</organism>
<name>A0A1L7WJ47_9HELO</name>
<keyword evidence="2" id="KW-1185">Reference proteome</keyword>
<dbReference type="OrthoDB" id="10571714at2759"/>